<reference evidence="6 7" key="1">
    <citation type="submission" date="2020-01" db="EMBL/GenBank/DDBJ databases">
        <title>Paenibacillus soybeanensis sp. nov. isolated from the nodules of soybean (Glycine max(L.) Merr).</title>
        <authorList>
            <person name="Wang H."/>
        </authorList>
    </citation>
    <scope>NUCLEOTIDE SEQUENCE [LARGE SCALE GENOMIC DNA]</scope>
    <source>
        <strain evidence="6 7">T1</strain>
    </source>
</reference>
<comment type="caution">
    <text evidence="6">The sequence shown here is derived from an EMBL/GenBank/DDBJ whole genome shotgun (WGS) entry which is preliminary data.</text>
</comment>
<dbReference type="Pfam" id="PF13242">
    <property type="entry name" value="Hydrolase_like"/>
    <property type="match status" value="1"/>
</dbReference>
<dbReference type="EC" id="3.1.3.-" evidence="5"/>
<dbReference type="PANTHER" id="PTHR19288:SF95">
    <property type="entry name" value="D-GLYCEROL 3-PHOSPHATE PHOSPHATASE"/>
    <property type="match status" value="1"/>
</dbReference>
<dbReference type="SUPFAM" id="SSF56784">
    <property type="entry name" value="HAD-like"/>
    <property type="match status" value="1"/>
</dbReference>
<dbReference type="PIRSF" id="PIRSF000915">
    <property type="entry name" value="PGP-type_phosphatase"/>
    <property type="match status" value="1"/>
</dbReference>
<evidence type="ECO:0000256" key="2">
    <source>
        <dbReference type="ARBA" id="ARBA00006696"/>
    </source>
</evidence>
<comment type="function">
    <text evidence="5">Catalyzes the dephosphorylation of 2-6 carbon acid sugars in vitro.</text>
</comment>
<dbReference type="PANTHER" id="PTHR19288">
    <property type="entry name" value="4-NITROPHENYLPHOSPHATASE-RELATED"/>
    <property type="match status" value="1"/>
</dbReference>
<evidence type="ECO:0000256" key="3">
    <source>
        <dbReference type="ARBA" id="ARBA00022723"/>
    </source>
</evidence>
<protein>
    <recommendedName>
        <fullName evidence="5">Acid sugar phosphatase</fullName>
        <ecNumber evidence="5">3.1.3.-</ecNumber>
    </recommendedName>
</protein>
<evidence type="ECO:0000313" key="6">
    <source>
        <dbReference type="EMBL" id="NBD23478.1"/>
    </source>
</evidence>
<dbReference type="InterPro" id="IPR006354">
    <property type="entry name" value="HAD-SF_hydro_IIA_hyp1"/>
</dbReference>
<dbReference type="InterPro" id="IPR006357">
    <property type="entry name" value="HAD-SF_hydro_IIA"/>
</dbReference>
<keyword evidence="7" id="KW-1185">Reference proteome</keyword>
<gene>
    <name evidence="6" type="ORF">GT019_06300</name>
</gene>
<dbReference type="RefSeq" id="WP_161741962.1">
    <property type="nucleotide sequence ID" value="NZ_JAAAMV010000002.1"/>
</dbReference>
<dbReference type="InterPro" id="IPR023214">
    <property type="entry name" value="HAD_sf"/>
</dbReference>
<evidence type="ECO:0000256" key="4">
    <source>
        <dbReference type="ARBA" id="ARBA00022842"/>
    </source>
</evidence>
<dbReference type="Proteomes" id="UP000665561">
    <property type="component" value="Unassembled WGS sequence"/>
</dbReference>
<keyword evidence="3 5" id="KW-0479">Metal-binding</keyword>
<accession>A0ABW9XLN8</accession>
<proteinExistence type="inferred from homology"/>
<evidence type="ECO:0000256" key="1">
    <source>
        <dbReference type="ARBA" id="ARBA00001946"/>
    </source>
</evidence>
<dbReference type="Pfam" id="PF13344">
    <property type="entry name" value="Hydrolase_6"/>
    <property type="match status" value="1"/>
</dbReference>
<keyword evidence="6" id="KW-0378">Hydrolase</keyword>
<evidence type="ECO:0000256" key="5">
    <source>
        <dbReference type="PIRNR" id="PIRNR000915"/>
    </source>
</evidence>
<dbReference type="EMBL" id="JAAAMV010000002">
    <property type="protein sequence ID" value="NBD23478.1"/>
    <property type="molecule type" value="Genomic_DNA"/>
</dbReference>
<dbReference type="GO" id="GO:0016787">
    <property type="term" value="F:hydrolase activity"/>
    <property type="evidence" value="ECO:0007669"/>
    <property type="project" value="UniProtKB-KW"/>
</dbReference>
<organism evidence="6 7">
    <name type="scientific">Paenibacillus glycinis</name>
    <dbReference type="NCBI Taxonomy" id="2697035"/>
    <lineage>
        <taxon>Bacteria</taxon>
        <taxon>Bacillati</taxon>
        <taxon>Bacillota</taxon>
        <taxon>Bacilli</taxon>
        <taxon>Bacillales</taxon>
        <taxon>Paenibacillaceae</taxon>
        <taxon>Paenibacillus</taxon>
    </lineage>
</organism>
<dbReference type="Gene3D" id="3.40.50.1000">
    <property type="entry name" value="HAD superfamily/HAD-like"/>
    <property type="match status" value="2"/>
</dbReference>
<evidence type="ECO:0000313" key="7">
    <source>
        <dbReference type="Proteomes" id="UP000665561"/>
    </source>
</evidence>
<comment type="similarity">
    <text evidence="2 5">Belongs to the HAD-like hydrolase superfamily. NagD family.</text>
</comment>
<comment type="cofactor">
    <cofactor evidence="1 5">
        <name>Mg(2+)</name>
        <dbReference type="ChEBI" id="CHEBI:18420"/>
    </cofactor>
</comment>
<dbReference type="InterPro" id="IPR036412">
    <property type="entry name" value="HAD-like_sf"/>
</dbReference>
<keyword evidence="4 5" id="KW-0460">Magnesium</keyword>
<name>A0ABW9XLN8_9BACL</name>
<sequence>MGLGATRLRGLLIDLDGTLYHGGNMIPGADEFIRLLRREEIRYLFVTNNSSASPDTVAERLNGMGIPAEPSDVCTSAQAAAAYIAERQPGASVHAVGESGLLAALREAGLRLTDDEPELVVQGIDRALTYEKAAAAVKHIRGGAQYILTNPDLLLPSEHGLIPGAGSISAMLRAASGVQPIVIGKPSAIQMHFALKRLGLAPAETWVVGDNPATDIAAGKAVGCPSALVLTGLATADNYKALLSSADCEANEVFEDLYRLQSWLTSRLEQQRQSR</sequence>
<dbReference type="NCBIfam" id="TIGR01457">
    <property type="entry name" value="HAD-SF-IIA-hyp2"/>
    <property type="match status" value="1"/>
</dbReference>
<dbReference type="NCBIfam" id="TIGR01460">
    <property type="entry name" value="HAD-SF-IIA"/>
    <property type="match status" value="1"/>
</dbReference>